<evidence type="ECO:0000256" key="5">
    <source>
        <dbReference type="ARBA" id="ARBA00023136"/>
    </source>
</evidence>
<evidence type="ECO:0000313" key="12">
    <source>
        <dbReference type="Proteomes" id="UP001156601"/>
    </source>
</evidence>
<reference evidence="11" key="1">
    <citation type="journal article" date="2014" name="Int. J. Syst. Evol. Microbiol.">
        <title>Complete genome sequence of Corynebacterium casei LMG S-19264T (=DSM 44701T), isolated from a smear-ripened cheese.</title>
        <authorList>
            <consortium name="US DOE Joint Genome Institute (JGI-PGF)"/>
            <person name="Walter F."/>
            <person name="Albersmeier A."/>
            <person name="Kalinowski J."/>
            <person name="Ruckert C."/>
        </authorList>
    </citation>
    <scope>NUCLEOTIDE SEQUENCE</scope>
    <source>
        <strain evidence="11">NBRC 110023</strain>
    </source>
</reference>
<evidence type="ECO:0000256" key="4">
    <source>
        <dbReference type="ARBA" id="ARBA00022989"/>
    </source>
</evidence>
<dbReference type="EMBL" id="BSOT01000012">
    <property type="protein sequence ID" value="GLR72703.1"/>
    <property type="molecule type" value="Genomic_DNA"/>
</dbReference>
<dbReference type="Pfam" id="PF00226">
    <property type="entry name" value="DnaJ"/>
    <property type="match status" value="1"/>
</dbReference>
<keyword evidence="12" id="KW-1185">Reference proteome</keyword>
<keyword evidence="3 7" id="KW-0812">Transmembrane</keyword>
<evidence type="ECO:0000256" key="3">
    <source>
        <dbReference type="ARBA" id="ARBA00022692"/>
    </source>
</evidence>
<dbReference type="PROSITE" id="PS50076">
    <property type="entry name" value="DNAJ_2"/>
    <property type="match status" value="1"/>
</dbReference>
<evidence type="ECO:0000256" key="1">
    <source>
        <dbReference type="ARBA" id="ARBA00022475"/>
    </source>
</evidence>
<evidence type="ECO:0000256" key="2">
    <source>
        <dbReference type="ARBA" id="ARBA00022519"/>
    </source>
</evidence>
<comment type="domain">
    <text evidence="7">The transmembrane domain is a dimerization domain.</text>
</comment>
<feature type="domain" description="J" evidence="10">
    <location>
        <begin position="236"/>
        <end position="300"/>
    </location>
</feature>
<feature type="compositionally biased region" description="Basic residues" evidence="8">
    <location>
        <begin position="197"/>
        <end position="207"/>
    </location>
</feature>
<dbReference type="NCBIfam" id="NF006948">
    <property type="entry name" value="PRK09430.1"/>
    <property type="match status" value="1"/>
</dbReference>
<evidence type="ECO:0000259" key="10">
    <source>
        <dbReference type="PROSITE" id="PS50076"/>
    </source>
</evidence>
<feature type="transmembrane region" description="Helical" evidence="9">
    <location>
        <begin position="12"/>
        <end position="39"/>
    </location>
</feature>
<dbReference type="GO" id="GO:0051087">
    <property type="term" value="F:protein-folding chaperone binding"/>
    <property type="evidence" value="ECO:0007669"/>
    <property type="project" value="InterPro"/>
</dbReference>
<comment type="subcellular location">
    <subcellularLocation>
        <location evidence="7">Cell inner membrane</location>
        <topology evidence="7">Single-pass type III membrane protein</topology>
    </subcellularLocation>
</comment>
<dbReference type="InterPro" id="IPR029024">
    <property type="entry name" value="TerB-like"/>
</dbReference>
<comment type="subunit">
    <text evidence="7">Homodimer.</text>
</comment>
<comment type="function">
    <text evidence="7">Regulatory DnaK co-chaperone. Direct interaction between DnaK and DjlA is needed for the induction of the wcaABCDE operon, involved in the synthesis of a colanic acid polysaccharide capsule, possibly through activation of the RcsB/RcsC phosphotransfer signaling pathway. The colanic acid capsule may help the bacterium survive conditions outside the host.</text>
</comment>
<feature type="topological domain" description="Periplasmic" evidence="7">
    <location>
        <begin position="1"/>
        <end position="13"/>
    </location>
</feature>
<keyword evidence="2 7" id="KW-0997">Cell inner membrane</keyword>
<dbReference type="SMART" id="SM00271">
    <property type="entry name" value="DnaJ"/>
    <property type="match status" value="1"/>
</dbReference>
<dbReference type="GO" id="GO:0005886">
    <property type="term" value="C:plasma membrane"/>
    <property type="evidence" value="ECO:0007669"/>
    <property type="project" value="UniProtKB-SubCell"/>
</dbReference>
<dbReference type="PRINTS" id="PR00625">
    <property type="entry name" value="JDOMAIN"/>
</dbReference>
<dbReference type="CDD" id="cd06257">
    <property type="entry name" value="DnaJ"/>
    <property type="match status" value="1"/>
</dbReference>
<dbReference type="InterPro" id="IPR036869">
    <property type="entry name" value="J_dom_sf"/>
</dbReference>
<accession>A0AA37SZM2</accession>
<reference evidence="11" key="2">
    <citation type="submission" date="2023-01" db="EMBL/GenBank/DDBJ databases">
        <title>Draft genome sequence of Agaribacter marinus strain NBRC 110023.</title>
        <authorList>
            <person name="Sun Q."/>
            <person name="Mori K."/>
        </authorList>
    </citation>
    <scope>NUCLEOTIDE SEQUENCE</scope>
    <source>
        <strain evidence="11">NBRC 110023</strain>
    </source>
</reference>
<dbReference type="Pfam" id="PF05099">
    <property type="entry name" value="TerB"/>
    <property type="match status" value="1"/>
</dbReference>
<feature type="compositionally biased region" description="Low complexity" evidence="8">
    <location>
        <begin position="208"/>
        <end position="229"/>
    </location>
</feature>
<keyword evidence="5 7" id="KW-0472">Membrane</keyword>
<dbReference type="HAMAP" id="MF_01153">
    <property type="entry name" value="DjlA"/>
    <property type="match status" value="1"/>
</dbReference>
<evidence type="ECO:0000256" key="9">
    <source>
        <dbReference type="SAM" id="Phobius"/>
    </source>
</evidence>
<feature type="region of interest" description="Disordered" evidence="8">
    <location>
        <begin position="197"/>
        <end position="229"/>
    </location>
</feature>
<dbReference type="AlphaFoldDB" id="A0AA37SZM2"/>
<evidence type="ECO:0000256" key="8">
    <source>
        <dbReference type="SAM" id="MobiDB-lite"/>
    </source>
</evidence>
<sequence>MLHRIIIMGYWGKVIGVLIGIAIFKLPGAILGLIVGHLFDINYARDFSAKGGFARFFSSPEKIKNDAVFFHALFSSLGHLAKADGRVTPEEIQVASRLMDDMQLSGDVRIEAQQAFREGKSKSFPLADMLKVFKQHCHNRRDMLQVFLEILIAAACSDGRLSAEELNILKAVAKGLGFSQADLQFLITTYEAGQRFRRASGQQRRRTNSQSQQSHSNRSQGNSSYSSQANANSLDDAYQIIGVSKSMSGKDVKKAYKKLMSQHHPDKLLAKGVPQQALDLAKEKTQDIQAAYALIRQSRSDI</sequence>
<keyword evidence="4 7" id="KW-1133">Transmembrane helix</keyword>
<gene>
    <name evidence="7 11" type="primary">djlA</name>
    <name evidence="11" type="ORF">GCM10007852_36110</name>
</gene>
<dbReference type="SUPFAM" id="SSF46565">
    <property type="entry name" value="Chaperone J-domain"/>
    <property type="match status" value="1"/>
</dbReference>
<proteinExistence type="inferred from homology"/>
<dbReference type="SUPFAM" id="SSF158682">
    <property type="entry name" value="TerB-like"/>
    <property type="match status" value="1"/>
</dbReference>
<feature type="topological domain" description="Cytoplasmic" evidence="7">
    <location>
        <begin position="38"/>
        <end position="302"/>
    </location>
</feature>
<dbReference type="InterPro" id="IPR023749">
    <property type="entry name" value="DjlA"/>
</dbReference>
<name>A0AA37SZM2_9ALTE</name>
<dbReference type="PANTHER" id="PTHR44743:SF10">
    <property type="entry name" value="J DOMAIN-CONTAINING PROTEIN"/>
    <property type="match status" value="1"/>
</dbReference>
<keyword evidence="6 7" id="KW-0143">Chaperone</keyword>
<dbReference type="InterPro" id="IPR007791">
    <property type="entry name" value="DjlA_N"/>
</dbReference>
<comment type="caution">
    <text evidence="11">The sequence shown here is derived from an EMBL/GenBank/DDBJ whole genome shotgun (WGS) entry which is preliminary data.</text>
</comment>
<evidence type="ECO:0000256" key="6">
    <source>
        <dbReference type="ARBA" id="ARBA00023186"/>
    </source>
</evidence>
<organism evidence="11 12">
    <name type="scientific">Agaribacter marinus</name>
    <dbReference type="NCBI Taxonomy" id="1431249"/>
    <lineage>
        <taxon>Bacteria</taxon>
        <taxon>Pseudomonadati</taxon>
        <taxon>Pseudomonadota</taxon>
        <taxon>Gammaproteobacteria</taxon>
        <taxon>Alteromonadales</taxon>
        <taxon>Alteromonadaceae</taxon>
        <taxon>Agaribacter</taxon>
    </lineage>
</organism>
<evidence type="ECO:0000313" key="11">
    <source>
        <dbReference type="EMBL" id="GLR72703.1"/>
    </source>
</evidence>
<dbReference type="Gene3D" id="1.10.3680.10">
    <property type="entry name" value="TerB-like"/>
    <property type="match status" value="1"/>
</dbReference>
<dbReference type="CDD" id="cd07316">
    <property type="entry name" value="terB_like_DjlA"/>
    <property type="match status" value="1"/>
</dbReference>
<dbReference type="PANTHER" id="PTHR44743">
    <property type="entry name" value="PUTATIVE, EXPRESSED-RELATED"/>
    <property type="match status" value="1"/>
</dbReference>
<dbReference type="Gene3D" id="1.10.287.110">
    <property type="entry name" value="DnaJ domain"/>
    <property type="match status" value="1"/>
</dbReference>
<dbReference type="InterPro" id="IPR001623">
    <property type="entry name" value="DnaJ_domain"/>
</dbReference>
<keyword evidence="1 7" id="KW-1003">Cell membrane</keyword>
<protein>
    <recommendedName>
        <fullName evidence="7">Co-chaperone protein DjlA</fullName>
    </recommendedName>
</protein>
<evidence type="ECO:0000256" key="7">
    <source>
        <dbReference type="HAMAP-Rule" id="MF_01153"/>
    </source>
</evidence>
<dbReference type="Proteomes" id="UP001156601">
    <property type="component" value="Unassembled WGS sequence"/>
</dbReference>